<accession>A0ABY5ZPZ9</accession>
<keyword evidence="2" id="KW-1003">Cell membrane</keyword>
<evidence type="ECO:0000313" key="11">
    <source>
        <dbReference type="Proteomes" id="UP001060414"/>
    </source>
</evidence>
<feature type="transmembrane region" description="Helical" evidence="8">
    <location>
        <begin position="261"/>
        <end position="280"/>
    </location>
</feature>
<comment type="subcellular location">
    <subcellularLocation>
        <location evidence="1">Cell membrane</location>
        <topology evidence="1">Multi-pass membrane protein</topology>
    </subcellularLocation>
    <subcellularLocation>
        <location evidence="7">Membrane</location>
        <topology evidence="7">Multi-pass membrane protein</topology>
    </subcellularLocation>
</comment>
<protein>
    <submittedName>
        <fullName evidence="10">Hydrogenase</fullName>
    </submittedName>
</protein>
<keyword evidence="5" id="KW-0560">Oxidoreductase</keyword>
<feature type="domain" description="NADH:quinone oxidoreductase/Mrp antiporter transmembrane" evidence="9">
    <location>
        <begin position="111"/>
        <end position="403"/>
    </location>
</feature>
<evidence type="ECO:0000256" key="4">
    <source>
        <dbReference type="ARBA" id="ARBA00022989"/>
    </source>
</evidence>
<feature type="transmembrane region" description="Helical" evidence="8">
    <location>
        <begin position="116"/>
        <end position="135"/>
    </location>
</feature>
<feature type="transmembrane region" description="Helical" evidence="8">
    <location>
        <begin position="301"/>
        <end position="318"/>
    </location>
</feature>
<keyword evidence="4 8" id="KW-1133">Transmembrane helix</keyword>
<name>A0ABY5ZPZ9_9BACT</name>
<dbReference type="EMBL" id="CP092109">
    <property type="protein sequence ID" value="UWZ79296.1"/>
    <property type="molecule type" value="Genomic_DNA"/>
</dbReference>
<evidence type="ECO:0000256" key="3">
    <source>
        <dbReference type="ARBA" id="ARBA00022692"/>
    </source>
</evidence>
<feature type="transmembrane region" description="Helical" evidence="8">
    <location>
        <begin position="194"/>
        <end position="215"/>
    </location>
</feature>
<keyword evidence="3 7" id="KW-0812">Transmembrane</keyword>
<evidence type="ECO:0000256" key="1">
    <source>
        <dbReference type="ARBA" id="ARBA00004651"/>
    </source>
</evidence>
<feature type="transmembrane region" description="Helical" evidence="8">
    <location>
        <begin position="59"/>
        <end position="80"/>
    </location>
</feature>
<evidence type="ECO:0000313" key="10">
    <source>
        <dbReference type="EMBL" id="UWZ79296.1"/>
    </source>
</evidence>
<feature type="transmembrane region" description="Helical" evidence="8">
    <location>
        <begin position="353"/>
        <end position="376"/>
    </location>
</feature>
<dbReference type="PANTHER" id="PTHR42682:SF5">
    <property type="entry name" value="HYDROGENASE-4 COMPONENT F"/>
    <property type="match status" value="1"/>
</dbReference>
<evidence type="ECO:0000256" key="8">
    <source>
        <dbReference type="SAM" id="Phobius"/>
    </source>
</evidence>
<dbReference type="PANTHER" id="PTHR42682">
    <property type="entry name" value="HYDROGENASE-4 COMPONENT F"/>
    <property type="match status" value="1"/>
</dbReference>
<evidence type="ECO:0000259" key="9">
    <source>
        <dbReference type="Pfam" id="PF00361"/>
    </source>
</evidence>
<dbReference type="RefSeq" id="WP_260747652.1">
    <property type="nucleotide sequence ID" value="NZ_CP092109.1"/>
</dbReference>
<evidence type="ECO:0000256" key="7">
    <source>
        <dbReference type="RuleBase" id="RU000320"/>
    </source>
</evidence>
<sequence>MLVALILLPLLPAALSLVLPWYQLRSWLLPATGAAHLGLVLLLVSGAPPTPNPWIGLDALSRLVLLVTSLLFLGCAFYAVDYLAMRRDRGNRVMVPCLLVFLSAMTLAISARHLGLLWVAVETTTLVSAPLIYFNRNRLSIEATWKYLLLCSVGIALALLGMMFVAYSALGGGEPASLHLDWLLMQAPGLSRPWLHAGFVFLLVGFGTKMGLAPLHSWKPDAYGEAPALVGALLAGGLTSVAFLAILRAVQIMAAAGDVHIARQALVGLGLLSLVLAAVFMVRQPDIKRMLAYSSVEHMGILALGVGIGGLATFGALLHLINNALTKGCLFLTAGNIQRAFASKHLSEVRGALSVLPLSGGLFLAGFLAITGAPPFGPFLSEFTILRGLFAADRPLIAAAFLVLLAVIFIGMGATVLAATQGEAGEPPGRFKDRLLLVAPPLIMLLLVLGLGLYLPEPLRQLLEAGAHLLEVRS</sequence>
<gene>
    <name evidence="10" type="ORF">L9S41_16685</name>
</gene>
<feature type="transmembrane region" description="Helical" evidence="8">
    <location>
        <begin position="92"/>
        <end position="110"/>
    </location>
</feature>
<dbReference type="InterPro" id="IPR001750">
    <property type="entry name" value="ND/Mrp_TM"/>
</dbReference>
<feature type="transmembrane region" description="Helical" evidence="8">
    <location>
        <begin position="147"/>
        <end position="170"/>
    </location>
</feature>
<feature type="transmembrane region" description="Helical" evidence="8">
    <location>
        <begin position="227"/>
        <end position="249"/>
    </location>
</feature>
<evidence type="ECO:0000256" key="6">
    <source>
        <dbReference type="ARBA" id="ARBA00023136"/>
    </source>
</evidence>
<dbReference type="Proteomes" id="UP001060414">
    <property type="component" value="Chromosome"/>
</dbReference>
<dbReference type="Pfam" id="PF00361">
    <property type="entry name" value="Proton_antipo_M"/>
    <property type="match status" value="1"/>
</dbReference>
<feature type="transmembrane region" description="Helical" evidence="8">
    <location>
        <begin position="396"/>
        <end position="419"/>
    </location>
</feature>
<keyword evidence="6 8" id="KW-0472">Membrane</keyword>
<dbReference type="InterPro" id="IPR003918">
    <property type="entry name" value="NADH_UbQ_OxRdtase"/>
</dbReference>
<keyword evidence="11" id="KW-1185">Reference proteome</keyword>
<evidence type="ECO:0000256" key="5">
    <source>
        <dbReference type="ARBA" id="ARBA00023002"/>
    </source>
</evidence>
<proteinExistence type="predicted"/>
<feature type="transmembrane region" description="Helical" evidence="8">
    <location>
        <begin position="435"/>
        <end position="455"/>
    </location>
</feature>
<dbReference type="InterPro" id="IPR052175">
    <property type="entry name" value="ComplexI-like_HydComp"/>
</dbReference>
<organism evidence="10 11">
    <name type="scientific">Geoalkalibacter halelectricus</name>
    <dbReference type="NCBI Taxonomy" id="2847045"/>
    <lineage>
        <taxon>Bacteria</taxon>
        <taxon>Pseudomonadati</taxon>
        <taxon>Thermodesulfobacteriota</taxon>
        <taxon>Desulfuromonadia</taxon>
        <taxon>Desulfuromonadales</taxon>
        <taxon>Geoalkalibacteraceae</taxon>
        <taxon>Geoalkalibacter</taxon>
    </lineage>
</organism>
<dbReference type="PRINTS" id="PR01437">
    <property type="entry name" value="NUOXDRDTASE4"/>
</dbReference>
<reference evidence="10" key="1">
    <citation type="journal article" date="2022" name="Environ. Microbiol.">
        <title>Geoalkalibacter halelectricus SAP #1 sp. nov. possessing extracellular electron transfer and mineral#reducing capabilities from a haloalkaline environment.</title>
        <authorList>
            <person name="Yadav S."/>
            <person name="Singh R."/>
            <person name="Sundharam S.S."/>
            <person name="Chaudhary S."/>
            <person name="Krishnamurthi S."/>
            <person name="Patil S.A."/>
        </authorList>
    </citation>
    <scope>NUCLEOTIDE SEQUENCE</scope>
    <source>
        <strain evidence="10">SAP-1</strain>
    </source>
</reference>
<evidence type="ECO:0000256" key="2">
    <source>
        <dbReference type="ARBA" id="ARBA00022475"/>
    </source>
</evidence>